<dbReference type="Gene3D" id="3.40.1580.10">
    <property type="entry name" value="SMI1/KNR4-like"/>
    <property type="match status" value="1"/>
</dbReference>
<dbReference type="AlphaFoldDB" id="A0A2A5WZQ4"/>
<proteinExistence type="predicted"/>
<name>A0A2A5WZQ4_9GAMM</name>
<comment type="caution">
    <text evidence="2">The sequence shown here is derived from an EMBL/GenBank/DDBJ whole genome shotgun (WGS) entry which is preliminary data.</text>
</comment>
<organism evidence="2 3">
    <name type="scientific">OM182 bacterium MED-G24</name>
    <dbReference type="NCBI Taxonomy" id="1986255"/>
    <lineage>
        <taxon>Bacteria</taxon>
        <taxon>Pseudomonadati</taxon>
        <taxon>Pseudomonadota</taxon>
        <taxon>Gammaproteobacteria</taxon>
        <taxon>OMG group</taxon>
        <taxon>OM182 clade</taxon>
    </lineage>
</organism>
<gene>
    <name evidence="2" type="ORF">CNE99_01170</name>
</gene>
<feature type="domain" description="Knr4/Smi1-like" evidence="1">
    <location>
        <begin position="10"/>
        <end position="113"/>
    </location>
</feature>
<evidence type="ECO:0000313" key="2">
    <source>
        <dbReference type="EMBL" id="PDH41664.1"/>
    </source>
</evidence>
<protein>
    <recommendedName>
        <fullName evidence="1">Knr4/Smi1-like domain-containing protein</fullName>
    </recommendedName>
</protein>
<dbReference type="Proteomes" id="UP000219327">
    <property type="component" value="Unassembled WGS sequence"/>
</dbReference>
<dbReference type="InterPro" id="IPR018958">
    <property type="entry name" value="Knr4/Smi1-like_dom"/>
</dbReference>
<reference evidence="2 3" key="1">
    <citation type="submission" date="2017-08" db="EMBL/GenBank/DDBJ databases">
        <title>Fine stratification of microbial communities through a metagenomic profile of the photic zone.</title>
        <authorList>
            <person name="Haro-Moreno J.M."/>
            <person name="Lopez-Perez M."/>
            <person name="De La Torre J."/>
            <person name="Picazo A."/>
            <person name="Camacho A."/>
            <person name="Rodriguez-Valera F."/>
        </authorList>
    </citation>
    <scope>NUCLEOTIDE SEQUENCE [LARGE SCALE GENOMIC DNA]</scope>
    <source>
        <strain evidence="2">MED-G24</strain>
    </source>
</reference>
<accession>A0A2A5WZQ4</accession>
<evidence type="ECO:0000313" key="3">
    <source>
        <dbReference type="Proteomes" id="UP000219327"/>
    </source>
</evidence>
<dbReference type="Pfam" id="PF09346">
    <property type="entry name" value="SMI1_KNR4"/>
    <property type="match status" value="1"/>
</dbReference>
<evidence type="ECO:0000259" key="1">
    <source>
        <dbReference type="Pfam" id="PF09346"/>
    </source>
</evidence>
<dbReference type="InterPro" id="IPR037883">
    <property type="entry name" value="Knr4/Smi1-like_sf"/>
</dbReference>
<sequence length="120" mass="12827">MSSVWEDNPPADESAIRRLAVSADFELPDAYLQLLRETNGTRGPVALGQGLIHIYSTDELDGGLSSAIALDGFFVFGTDGAGTAFAIRMGMMDVVMVTTTAIITVVAPGFEEFRVLLERA</sequence>
<dbReference type="EMBL" id="NTKD01000003">
    <property type="protein sequence ID" value="PDH41664.1"/>
    <property type="molecule type" value="Genomic_DNA"/>
</dbReference>
<dbReference type="SUPFAM" id="SSF160631">
    <property type="entry name" value="SMI1/KNR4-like"/>
    <property type="match status" value="1"/>
</dbReference>